<evidence type="ECO:0000313" key="3">
    <source>
        <dbReference type="Proteomes" id="UP001342314"/>
    </source>
</evidence>
<proteinExistence type="predicted"/>
<accession>A0AAV5GE62</accession>
<protein>
    <submittedName>
        <fullName evidence="2">Uncharacterized protein</fullName>
    </submittedName>
</protein>
<keyword evidence="3" id="KW-1185">Reference proteome</keyword>
<gene>
    <name evidence="2" type="ORF">Rhopal_001001-T1</name>
</gene>
<reference evidence="2 3" key="1">
    <citation type="submission" date="2021-12" db="EMBL/GenBank/DDBJ databases">
        <title>High titer production of polyol ester of fatty acids by Rhodotorula paludigena BS15 towards product separation-free biomass refinery.</title>
        <authorList>
            <person name="Mano J."/>
            <person name="Ono H."/>
            <person name="Tanaka T."/>
            <person name="Naito K."/>
            <person name="Sushida H."/>
            <person name="Ike M."/>
            <person name="Tokuyasu K."/>
            <person name="Kitaoka M."/>
        </authorList>
    </citation>
    <scope>NUCLEOTIDE SEQUENCE [LARGE SCALE GENOMIC DNA]</scope>
    <source>
        <strain evidence="2 3">BS15</strain>
    </source>
</reference>
<feature type="region of interest" description="Disordered" evidence="1">
    <location>
        <begin position="219"/>
        <end position="247"/>
    </location>
</feature>
<evidence type="ECO:0000313" key="2">
    <source>
        <dbReference type="EMBL" id="GJN88045.1"/>
    </source>
</evidence>
<comment type="caution">
    <text evidence="2">The sequence shown here is derived from an EMBL/GenBank/DDBJ whole genome shotgun (WGS) entry which is preliminary data.</text>
</comment>
<dbReference type="EMBL" id="BQKY01000002">
    <property type="protein sequence ID" value="GJN88045.1"/>
    <property type="molecule type" value="Genomic_DNA"/>
</dbReference>
<dbReference type="AlphaFoldDB" id="A0AAV5GE62"/>
<organism evidence="2 3">
    <name type="scientific">Rhodotorula paludigena</name>
    <dbReference type="NCBI Taxonomy" id="86838"/>
    <lineage>
        <taxon>Eukaryota</taxon>
        <taxon>Fungi</taxon>
        <taxon>Dikarya</taxon>
        <taxon>Basidiomycota</taxon>
        <taxon>Pucciniomycotina</taxon>
        <taxon>Microbotryomycetes</taxon>
        <taxon>Sporidiobolales</taxon>
        <taxon>Sporidiobolaceae</taxon>
        <taxon>Rhodotorula</taxon>
    </lineage>
</organism>
<evidence type="ECO:0000256" key="1">
    <source>
        <dbReference type="SAM" id="MobiDB-lite"/>
    </source>
</evidence>
<feature type="compositionally biased region" description="Basic and acidic residues" evidence="1">
    <location>
        <begin position="219"/>
        <end position="241"/>
    </location>
</feature>
<dbReference type="Proteomes" id="UP001342314">
    <property type="component" value="Unassembled WGS sequence"/>
</dbReference>
<name>A0AAV5GE62_9BASI</name>
<sequence>MCTADAILFYGVCVMAADLILAARAWTEIEPALRTIELIQARRRRGALQTTGAAGVADVPNEVWEMVLRELATDAVQEQDYAFVDSVHYCDECTCSCEPLHPRAGIEHFSVCDECVGSVSDNGGMTGHFSEDLESTKEGGAELDFHCLACLSFQPPAASSKSAPEASIELWHGIGPWKDRHDLVLLSLGSFDVPFDAFSRFHRFLRLFDFRTYEPIRSKRNREEMPAKKHGDKDKATEGRPRALPHGSGTPGWHLYVRGEDCAYALL</sequence>